<feature type="transmembrane region" description="Helical" evidence="1">
    <location>
        <begin position="12"/>
        <end position="32"/>
    </location>
</feature>
<comment type="caution">
    <text evidence="2">The sequence shown here is derived from an EMBL/GenBank/DDBJ whole genome shotgun (WGS) entry which is preliminary data.</text>
</comment>
<keyword evidence="1" id="KW-0812">Transmembrane</keyword>
<evidence type="ECO:0000256" key="1">
    <source>
        <dbReference type="SAM" id="Phobius"/>
    </source>
</evidence>
<evidence type="ECO:0000313" key="2">
    <source>
        <dbReference type="EMBL" id="KAJ8494077.1"/>
    </source>
</evidence>
<reference evidence="2 3" key="1">
    <citation type="submission" date="2022-12" db="EMBL/GenBank/DDBJ databases">
        <title>Chromosome-scale assembly of the Ensete ventricosum genome.</title>
        <authorList>
            <person name="Dussert Y."/>
            <person name="Stocks J."/>
            <person name="Wendawek A."/>
            <person name="Woldeyes F."/>
            <person name="Nichols R.A."/>
            <person name="Borrell J.S."/>
        </authorList>
    </citation>
    <scope>NUCLEOTIDE SEQUENCE [LARGE SCALE GENOMIC DNA]</scope>
    <source>
        <strain evidence="3">cv. Maze</strain>
        <tissue evidence="2">Seeds</tissue>
    </source>
</reference>
<organism evidence="2 3">
    <name type="scientific">Ensete ventricosum</name>
    <name type="common">Abyssinian banana</name>
    <name type="synonym">Musa ensete</name>
    <dbReference type="NCBI Taxonomy" id="4639"/>
    <lineage>
        <taxon>Eukaryota</taxon>
        <taxon>Viridiplantae</taxon>
        <taxon>Streptophyta</taxon>
        <taxon>Embryophyta</taxon>
        <taxon>Tracheophyta</taxon>
        <taxon>Spermatophyta</taxon>
        <taxon>Magnoliopsida</taxon>
        <taxon>Liliopsida</taxon>
        <taxon>Zingiberales</taxon>
        <taxon>Musaceae</taxon>
        <taxon>Ensete</taxon>
    </lineage>
</organism>
<accession>A0AAV8R0X7</accession>
<keyword evidence="1" id="KW-1133">Transmembrane helix</keyword>
<evidence type="ECO:0000313" key="3">
    <source>
        <dbReference type="Proteomes" id="UP001222027"/>
    </source>
</evidence>
<feature type="transmembrane region" description="Helical" evidence="1">
    <location>
        <begin position="56"/>
        <end position="78"/>
    </location>
</feature>
<sequence length="117" mass="13087">MRQKQIHQCLISLLILSLKLELLLMFLVMVVLSQERVSLSVLLVKLLLLLLQSDQLLTMLQCHLLGNLFLQLLGQGILRITVLRYRAPVESVAATVASVLKLVAYNKASYGVQMSSI</sequence>
<protein>
    <submittedName>
        <fullName evidence="2">Uncharacterized protein</fullName>
    </submittedName>
</protein>
<keyword evidence="3" id="KW-1185">Reference proteome</keyword>
<name>A0AAV8R0X7_ENSVE</name>
<keyword evidence="1" id="KW-0472">Membrane</keyword>
<dbReference type="EMBL" id="JAQQAF010000004">
    <property type="protein sequence ID" value="KAJ8494077.1"/>
    <property type="molecule type" value="Genomic_DNA"/>
</dbReference>
<dbReference type="Proteomes" id="UP001222027">
    <property type="component" value="Unassembled WGS sequence"/>
</dbReference>
<gene>
    <name evidence="2" type="ORF">OPV22_015798</name>
</gene>
<dbReference type="AlphaFoldDB" id="A0AAV8R0X7"/>
<proteinExistence type="predicted"/>